<evidence type="ECO:0000313" key="2">
    <source>
        <dbReference type="EMBL" id="UXX84574.1"/>
    </source>
</evidence>
<reference evidence="2" key="1">
    <citation type="submission" date="2022-10" db="EMBL/GenBank/DDBJ databases">
        <title>Roseovarius pelagicus sp. nov., isolated from Arctic seawater.</title>
        <authorList>
            <person name="Hong Y.W."/>
            <person name="Hwang C.Y."/>
        </authorList>
    </citation>
    <scope>NUCLEOTIDE SEQUENCE</scope>
    <source>
        <strain evidence="2">HL-MP18</strain>
    </source>
</reference>
<dbReference type="Proteomes" id="UP001064087">
    <property type="component" value="Chromosome"/>
</dbReference>
<organism evidence="2 3">
    <name type="scientific">Roseovarius pelagicus</name>
    <dbReference type="NCBI Taxonomy" id="2980108"/>
    <lineage>
        <taxon>Bacteria</taxon>
        <taxon>Pseudomonadati</taxon>
        <taxon>Pseudomonadota</taxon>
        <taxon>Alphaproteobacteria</taxon>
        <taxon>Rhodobacterales</taxon>
        <taxon>Roseobacteraceae</taxon>
        <taxon>Roseovarius</taxon>
    </lineage>
</organism>
<dbReference type="SMART" id="SM00052">
    <property type="entry name" value="EAL"/>
    <property type="match status" value="1"/>
</dbReference>
<dbReference type="Gene3D" id="3.20.20.450">
    <property type="entry name" value="EAL domain"/>
    <property type="match status" value="1"/>
</dbReference>
<dbReference type="InterPro" id="IPR050706">
    <property type="entry name" value="Cyclic-di-GMP_PDE-like"/>
</dbReference>
<name>A0ABY6DES2_9RHOB</name>
<dbReference type="RefSeq" id="WP_263048778.1">
    <property type="nucleotide sequence ID" value="NZ_CP106738.1"/>
</dbReference>
<gene>
    <name evidence="2" type="ORF">N7U68_08030</name>
</gene>
<protein>
    <submittedName>
        <fullName evidence="2">EAL domain-containing protein</fullName>
    </submittedName>
</protein>
<accession>A0ABY6DES2</accession>
<dbReference type="PANTHER" id="PTHR33121">
    <property type="entry name" value="CYCLIC DI-GMP PHOSPHODIESTERASE PDEF"/>
    <property type="match status" value="1"/>
</dbReference>
<dbReference type="CDD" id="cd01948">
    <property type="entry name" value="EAL"/>
    <property type="match status" value="1"/>
</dbReference>
<dbReference type="InterPro" id="IPR001633">
    <property type="entry name" value="EAL_dom"/>
</dbReference>
<dbReference type="SUPFAM" id="SSF141868">
    <property type="entry name" value="EAL domain-like"/>
    <property type="match status" value="1"/>
</dbReference>
<dbReference type="InterPro" id="IPR035919">
    <property type="entry name" value="EAL_sf"/>
</dbReference>
<dbReference type="PANTHER" id="PTHR33121:SF79">
    <property type="entry name" value="CYCLIC DI-GMP PHOSPHODIESTERASE PDED-RELATED"/>
    <property type="match status" value="1"/>
</dbReference>
<proteinExistence type="predicted"/>
<dbReference type="PROSITE" id="PS50883">
    <property type="entry name" value="EAL"/>
    <property type="match status" value="1"/>
</dbReference>
<dbReference type="Pfam" id="PF00563">
    <property type="entry name" value="EAL"/>
    <property type="match status" value="1"/>
</dbReference>
<dbReference type="EMBL" id="CP106738">
    <property type="protein sequence ID" value="UXX84574.1"/>
    <property type="molecule type" value="Genomic_DNA"/>
</dbReference>
<keyword evidence="3" id="KW-1185">Reference proteome</keyword>
<sequence>MGTRDKSIWADVPAGHHDPLSYAVTKRDQSVISMVQQAVRHKQVMLAYQPVVPAGQATRVAFYEGLIRVLDETGRIIPAKDFIEVIETTETGRVIDCLALEKGLRALLRHPDLRLSINMSARSIGYEPWMRTLRKGLKAGPTVGERLILEITESSAMIVPELVVNFMKDLQKQEVSFALDDFGAGFTSFRYLKQFYFDILKIDGQFIRGIAQDPDNQVMTTALATIGRQFDMFTVAESVERAEDAAYLTAIGIDCLQGYYYGAPTVKPAWLSTSVARVAV</sequence>
<evidence type="ECO:0000259" key="1">
    <source>
        <dbReference type="PROSITE" id="PS50883"/>
    </source>
</evidence>
<evidence type="ECO:0000313" key="3">
    <source>
        <dbReference type="Proteomes" id="UP001064087"/>
    </source>
</evidence>
<feature type="domain" description="EAL" evidence="1">
    <location>
        <begin position="28"/>
        <end position="278"/>
    </location>
</feature>